<keyword evidence="2" id="KW-1185">Reference proteome</keyword>
<evidence type="ECO:0000313" key="2">
    <source>
        <dbReference type="Proteomes" id="UP000002038"/>
    </source>
</evidence>
<dbReference type="STRING" id="559298.A0A179UJN7"/>
<dbReference type="OrthoDB" id="4181570at2759"/>
<dbReference type="GeneID" id="8504977"/>
<dbReference type="KEGG" id="bgh:BDBG_04215"/>
<evidence type="ECO:0000313" key="1">
    <source>
        <dbReference type="EMBL" id="OAT08245.1"/>
    </source>
</evidence>
<dbReference type="VEuPathDB" id="FungiDB:BDBG_04215"/>
<dbReference type="AlphaFoldDB" id="A0A179UJN7"/>
<protein>
    <submittedName>
        <fullName evidence="1">Uncharacterized protein</fullName>
    </submittedName>
</protein>
<dbReference type="RefSeq" id="XP_002625346.1">
    <property type="nucleotide sequence ID" value="XM_002625300.2"/>
</dbReference>
<sequence length="154" mass="17321">MQPLQDTAAKAASKVRSKVKRSSHPTYPWLFPPDCEKDIEPVITQWLKDEANLEYISRRTSKTFKDDPFKNVAEAYAIVWTDKSGILERPFPGKHLVIMGLEYVDENNGLPRFQDKQKLDHGEFILVSGDDNMILSDKGGGISLLIVLDMEGGA</sequence>
<dbReference type="EMBL" id="GG657454">
    <property type="protein sequence ID" value="OAT08245.1"/>
    <property type="molecule type" value="Genomic_DNA"/>
</dbReference>
<accession>A0A179UJN7</accession>
<name>A0A179UJN7_BLAGS</name>
<dbReference type="Proteomes" id="UP000002038">
    <property type="component" value="Unassembled WGS sequence"/>
</dbReference>
<gene>
    <name evidence="1" type="ORF">BDBG_04215</name>
</gene>
<proteinExistence type="predicted"/>
<organism evidence="1 2">
    <name type="scientific">Blastomyces gilchristii (strain SLH14081)</name>
    <name type="common">Blastomyces dermatitidis</name>
    <dbReference type="NCBI Taxonomy" id="559298"/>
    <lineage>
        <taxon>Eukaryota</taxon>
        <taxon>Fungi</taxon>
        <taxon>Dikarya</taxon>
        <taxon>Ascomycota</taxon>
        <taxon>Pezizomycotina</taxon>
        <taxon>Eurotiomycetes</taxon>
        <taxon>Eurotiomycetidae</taxon>
        <taxon>Onygenales</taxon>
        <taxon>Ajellomycetaceae</taxon>
        <taxon>Blastomyces</taxon>
    </lineage>
</organism>
<reference evidence="2" key="1">
    <citation type="journal article" date="2015" name="PLoS Genet.">
        <title>The dynamic genome and transcriptome of the human fungal pathogen Blastomyces and close relative Emmonsia.</title>
        <authorList>
            <person name="Munoz J.F."/>
            <person name="Gauthier G.M."/>
            <person name="Desjardins C.A."/>
            <person name="Gallo J.E."/>
            <person name="Holder J."/>
            <person name="Sullivan T.D."/>
            <person name="Marty A.J."/>
            <person name="Carmen J.C."/>
            <person name="Chen Z."/>
            <person name="Ding L."/>
            <person name="Gujja S."/>
            <person name="Magrini V."/>
            <person name="Misas E."/>
            <person name="Mitreva M."/>
            <person name="Priest M."/>
            <person name="Saif S."/>
            <person name="Whiston E.A."/>
            <person name="Young S."/>
            <person name="Zeng Q."/>
            <person name="Goldman W.E."/>
            <person name="Mardis E.R."/>
            <person name="Taylor J.W."/>
            <person name="McEwen J.G."/>
            <person name="Clay O.K."/>
            <person name="Klein B.S."/>
            <person name="Cuomo C.A."/>
        </authorList>
    </citation>
    <scope>NUCLEOTIDE SEQUENCE [LARGE SCALE GENOMIC DNA]</scope>
    <source>
        <strain evidence="2">SLH14081</strain>
    </source>
</reference>